<dbReference type="EMBL" id="MU394323">
    <property type="protein sequence ID" value="KAI6085582.1"/>
    <property type="molecule type" value="Genomic_DNA"/>
</dbReference>
<accession>A0ACC0CYR5</accession>
<dbReference type="Proteomes" id="UP001497680">
    <property type="component" value="Unassembled WGS sequence"/>
</dbReference>
<evidence type="ECO:0000313" key="2">
    <source>
        <dbReference type="Proteomes" id="UP001497680"/>
    </source>
</evidence>
<evidence type="ECO:0000313" key="1">
    <source>
        <dbReference type="EMBL" id="KAI6085582.1"/>
    </source>
</evidence>
<comment type="caution">
    <text evidence="1">The sequence shown here is derived from an EMBL/GenBank/DDBJ whole genome shotgun (WGS) entry which is preliminary data.</text>
</comment>
<reference evidence="1 2" key="1">
    <citation type="journal article" date="2022" name="New Phytol.">
        <title>Ecological generalism drives hyperdiversity of secondary metabolite gene clusters in xylarialean endophytes.</title>
        <authorList>
            <person name="Franco M.E.E."/>
            <person name="Wisecaver J.H."/>
            <person name="Arnold A.E."/>
            <person name="Ju Y.M."/>
            <person name="Slot J.C."/>
            <person name="Ahrendt S."/>
            <person name="Moore L.P."/>
            <person name="Eastman K.E."/>
            <person name="Scott K."/>
            <person name="Konkel Z."/>
            <person name="Mondo S.J."/>
            <person name="Kuo A."/>
            <person name="Hayes R.D."/>
            <person name="Haridas S."/>
            <person name="Andreopoulos B."/>
            <person name="Riley R."/>
            <person name="LaButti K."/>
            <person name="Pangilinan J."/>
            <person name="Lipzen A."/>
            <person name="Amirebrahimi M."/>
            <person name="Yan J."/>
            <person name="Adam C."/>
            <person name="Keymanesh K."/>
            <person name="Ng V."/>
            <person name="Louie K."/>
            <person name="Northen T."/>
            <person name="Drula E."/>
            <person name="Henrissat B."/>
            <person name="Hsieh H.M."/>
            <person name="Youens-Clark K."/>
            <person name="Lutzoni F."/>
            <person name="Miadlikowska J."/>
            <person name="Eastwood D.C."/>
            <person name="Hamelin R.C."/>
            <person name="Grigoriev I.V."/>
            <person name="U'Ren J.M."/>
        </authorList>
    </citation>
    <scope>NUCLEOTIDE SEQUENCE [LARGE SCALE GENOMIC DNA]</scope>
    <source>
        <strain evidence="1 2">ER1909</strain>
    </source>
</reference>
<protein>
    <submittedName>
        <fullName evidence="1">Retinol dehydrogenase 12</fullName>
    </submittedName>
</protein>
<sequence length="323" mass="35117">MGQAYSQVFPPPAKLTGENLPDQSGKVFIVTGATSGLGKELANQLYAKNAKVYVAARSSAKATSTINGIVAANPHSSGTLVYLHLDLDDLSGIKKSADEFLSKEQRLDVLWNNAGLMIPPKGTTTKQGYEKQLGTNALAPFLFTKLLTPILLSTARVAPPGSVRVIWLSSVMAENLAPNGGVDMNNLDYKMEKYAMQKYAVSKAANTLYSAEFARRYGDNGLISVSLDPGNLKTDLQRVASPGLRRVWNLLLHDAIHGAYTELFAGLSPDIAIDKNNAWIIPYGRFGHLRKDIEAACKLEQNGGTGNAQKFWEWSENEVQPFT</sequence>
<organism evidence="1 2">
    <name type="scientific">Hypoxylon rubiginosum</name>
    <dbReference type="NCBI Taxonomy" id="110542"/>
    <lineage>
        <taxon>Eukaryota</taxon>
        <taxon>Fungi</taxon>
        <taxon>Dikarya</taxon>
        <taxon>Ascomycota</taxon>
        <taxon>Pezizomycotina</taxon>
        <taxon>Sordariomycetes</taxon>
        <taxon>Xylariomycetidae</taxon>
        <taxon>Xylariales</taxon>
        <taxon>Hypoxylaceae</taxon>
        <taxon>Hypoxylon</taxon>
    </lineage>
</organism>
<keyword evidence="2" id="KW-1185">Reference proteome</keyword>
<gene>
    <name evidence="1" type="ORF">F4821DRAFT_270433</name>
</gene>
<name>A0ACC0CYR5_9PEZI</name>
<proteinExistence type="predicted"/>